<dbReference type="AlphaFoldDB" id="A0AAV9F5Y5"/>
<dbReference type="Proteomes" id="UP001180020">
    <property type="component" value="Unassembled WGS sequence"/>
</dbReference>
<sequence length="168" mass="18710">MTAWDNSLIAGALQSDYVPAYDRGVYSVPDIKGGTSKTFNSYYGWESTSGSASGFHRFSNYMDKCSMGQSYLTVDEHGKVGLRSLSSLKSLAQADWKSINPPPGENHREYRFWVSRSTGKCLTVFGGNTNKRVVGVAECKLDGSNPYQLFAFRFHYHKAFCCCGLHNE</sequence>
<keyword evidence="2" id="KW-1185">Reference proteome</keyword>
<gene>
    <name evidence="1" type="ORF">QJS10_CPB04g02007</name>
</gene>
<organism evidence="1 2">
    <name type="scientific">Acorus calamus</name>
    <name type="common">Sweet flag</name>
    <dbReference type="NCBI Taxonomy" id="4465"/>
    <lineage>
        <taxon>Eukaryota</taxon>
        <taxon>Viridiplantae</taxon>
        <taxon>Streptophyta</taxon>
        <taxon>Embryophyta</taxon>
        <taxon>Tracheophyta</taxon>
        <taxon>Spermatophyta</taxon>
        <taxon>Magnoliopsida</taxon>
        <taxon>Liliopsida</taxon>
        <taxon>Acoraceae</taxon>
        <taxon>Acorus</taxon>
    </lineage>
</organism>
<reference evidence="1" key="1">
    <citation type="journal article" date="2023" name="Nat. Commun.">
        <title>Diploid and tetraploid genomes of Acorus and the evolution of monocots.</title>
        <authorList>
            <person name="Ma L."/>
            <person name="Liu K.W."/>
            <person name="Li Z."/>
            <person name="Hsiao Y.Y."/>
            <person name="Qi Y."/>
            <person name="Fu T."/>
            <person name="Tang G.D."/>
            <person name="Zhang D."/>
            <person name="Sun W.H."/>
            <person name="Liu D.K."/>
            <person name="Li Y."/>
            <person name="Chen G.Z."/>
            <person name="Liu X.D."/>
            <person name="Liao X.Y."/>
            <person name="Jiang Y.T."/>
            <person name="Yu X."/>
            <person name="Hao Y."/>
            <person name="Huang J."/>
            <person name="Zhao X.W."/>
            <person name="Ke S."/>
            <person name="Chen Y.Y."/>
            <person name="Wu W.L."/>
            <person name="Hsu J.L."/>
            <person name="Lin Y.F."/>
            <person name="Huang M.D."/>
            <person name="Li C.Y."/>
            <person name="Huang L."/>
            <person name="Wang Z.W."/>
            <person name="Zhao X."/>
            <person name="Zhong W.Y."/>
            <person name="Peng D.H."/>
            <person name="Ahmad S."/>
            <person name="Lan S."/>
            <person name="Zhang J.S."/>
            <person name="Tsai W.C."/>
            <person name="Van de Peer Y."/>
            <person name="Liu Z.J."/>
        </authorList>
    </citation>
    <scope>NUCLEOTIDE SEQUENCE</scope>
    <source>
        <strain evidence="1">CP</strain>
    </source>
</reference>
<dbReference type="EMBL" id="JAUJYO010000004">
    <property type="protein sequence ID" value="KAK1319703.1"/>
    <property type="molecule type" value="Genomic_DNA"/>
</dbReference>
<accession>A0AAV9F5Y5</accession>
<name>A0AAV9F5Y5_ACOCL</name>
<evidence type="ECO:0000313" key="1">
    <source>
        <dbReference type="EMBL" id="KAK1319703.1"/>
    </source>
</evidence>
<evidence type="ECO:0000313" key="2">
    <source>
        <dbReference type="Proteomes" id="UP001180020"/>
    </source>
</evidence>
<evidence type="ECO:0008006" key="3">
    <source>
        <dbReference type="Google" id="ProtNLM"/>
    </source>
</evidence>
<comment type="caution">
    <text evidence="1">The sequence shown here is derived from an EMBL/GenBank/DDBJ whole genome shotgun (WGS) entry which is preliminary data.</text>
</comment>
<protein>
    <recommendedName>
        <fullName evidence="3">Ricin B lectin domain-containing protein</fullName>
    </recommendedName>
</protein>
<reference evidence="1" key="2">
    <citation type="submission" date="2023-06" db="EMBL/GenBank/DDBJ databases">
        <authorList>
            <person name="Ma L."/>
            <person name="Liu K.-W."/>
            <person name="Li Z."/>
            <person name="Hsiao Y.-Y."/>
            <person name="Qi Y."/>
            <person name="Fu T."/>
            <person name="Tang G."/>
            <person name="Zhang D."/>
            <person name="Sun W.-H."/>
            <person name="Liu D.-K."/>
            <person name="Li Y."/>
            <person name="Chen G.-Z."/>
            <person name="Liu X.-D."/>
            <person name="Liao X.-Y."/>
            <person name="Jiang Y.-T."/>
            <person name="Yu X."/>
            <person name="Hao Y."/>
            <person name="Huang J."/>
            <person name="Zhao X.-W."/>
            <person name="Ke S."/>
            <person name="Chen Y.-Y."/>
            <person name="Wu W.-L."/>
            <person name="Hsu J.-L."/>
            <person name="Lin Y.-F."/>
            <person name="Huang M.-D."/>
            <person name="Li C.-Y."/>
            <person name="Huang L."/>
            <person name="Wang Z.-W."/>
            <person name="Zhao X."/>
            <person name="Zhong W.-Y."/>
            <person name="Peng D.-H."/>
            <person name="Ahmad S."/>
            <person name="Lan S."/>
            <person name="Zhang J.-S."/>
            <person name="Tsai W.-C."/>
            <person name="Van De Peer Y."/>
            <person name="Liu Z.-J."/>
        </authorList>
    </citation>
    <scope>NUCLEOTIDE SEQUENCE</scope>
    <source>
        <strain evidence="1">CP</strain>
        <tissue evidence="1">Leaves</tissue>
    </source>
</reference>
<proteinExistence type="predicted"/>